<dbReference type="PANTHER" id="PTHR28106">
    <property type="entry name" value="MITOCHONDRIAL ATPASE COMPLEX SUBUNIT ATP10"/>
    <property type="match status" value="1"/>
</dbReference>
<dbReference type="AlphaFoldDB" id="A0A0G4ALJ6"/>
<evidence type="ECO:0000313" key="1">
    <source>
        <dbReference type="EMBL" id="AKM76490.1"/>
    </source>
</evidence>
<dbReference type="PANTHER" id="PTHR28106:SF1">
    <property type="entry name" value="MITOCHONDRIAL ATPASE COMPLEX SUBUNIT ATP10"/>
    <property type="match status" value="1"/>
</dbReference>
<protein>
    <submittedName>
        <fullName evidence="1">AT1G08220-like protein</fullName>
    </submittedName>
</protein>
<accession>A0A0G4ALJ6</accession>
<dbReference type="EMBL" id="KM461247">
    <property type="protein sequence ID" value="AKM76490.1"/>
    <property type="molecule type" value="mRNA"/>
</dbReference>
<reference evidence="1" key="1">
    <citation type="submission" date="2014-09" db="EMBL/GenBank/DDBJ databases">
        <title>Coevolution between plastid and nuclear genomes in Geraniaceae.</title>
        <authorList>
            <person name="Zhang J."/>
            <person name="Ruhlman T.A."/>
            <person name="Sabir J."/>
            <person name="Blazier J.C."/>
            <person name="Jansen R.K."/>
        </authorList>
    </citation>
    <scope>NUCLEOTIDE SEQUENCE</scope>
</reference>
<dbReference type="Pfam" id="PF05176">
    <property type="entry name" value="ATP-synt_10"/>
    <property type="match status" value="1"/>
</dbReference>
<organism evidence="1">
    <name type="scientific">Melianthus villosus</name>
    <dbReference type="NCBI Taxonomy" id="377280"/>
    <lineage>
        <taxon>Eukaryota</taxon>
        <taxon>Viridiplantae</taxon>
        <taxon>Streptophyta</taxon>
        <taxon>Embryophyta</taxon>
        <taxon>Tracheophyta</taxon>
        <taxon>Spermatophyta</taxon>
        <taxon>Magnoliopsida</taxon>
        <taxon>eudicotyledons</taxon>
        <taxon>Gunneridae</taxon>
        <taxon>Pentapetalae</taxon>
        <taxon>rosids</taxon>
        <taxon>malvids</taxon>
        <taxon>Geraniales</taxon>
        <taxon>Francoaceae</taxon>
        <taxon>Melianthus</taxon>
    </lineage>
</organism>
<dbReference type="GO" id="GO:0005743">
    <property type="term" value="C:mitochondrial inner membrane"/>
    <property type="evidence" value="ECO:0007669"/>
    <property type="project" value="TreeGrafter"/>
</dbReference>
<dbReference type="InterPro" id="IPR007849">
    <property type="entry name" value="ATP10"/>
</dbReference>
<name>A0A0G4ALJ6_9ROSI</name>
<dbReference type="GO" id="GO:0033615">
    <property type="term" value="P:mitochondrial proton-transporting ATP synthase complex assembly"/>
    <property type="evidence" value="ECO:0007669"/>
    <property type="project" value="TreeGrafter"/>
</dbReference>
<sequence>MFIAKRLLHQNWSIKQAILSSGRFVNEEHGHFSLPLRHLEQRTSIRSLDIYQIGNKEAVKKERARLADEMTRGYFADMSELKQHGGKIAVANKIIIPAIEAVKFPALEVNYSDGKMLKIPSNGTVTDADQAESPKASLVCLSFRASSQAMIASWTTPFLGTFSDKTNIDLYEVSLIDSQILCWKPIKRMLLKMMKNSNHQGENDGLKRQIVYSFGDHYYFRKELKILNLLTGYIFLIDKFGRIRWKGFGMATEDELSSLLSCTSLLLEEE</sequence>
<proteinExistence type="evidence at transcript level"/>